<gene>
    <name evidence="4" type="ORF">Abin_002_097</name>
    <name evidence="5" type="ORF">AIN02nite_16400</name>
    <name evidence="6" type="ORF">HK17_08195</name>
</gene>
<dbReference type="GO" id="GO:0051287">
    <property type="term" value="F:NAD binding"/>
    <property type="evidence" value="ECO:0007669"/>
    <property type="project" value="InterPro"/>
</dbReference>
<dbReference type="Proteomes" id="UP000194641">
    <property type="component" value="Unassembled WGS sequence"/>
</dbReference>
<evidence type="ECO:0000313" key="9">
    <source>
        <dbReference type="Proteomes" id="UP000321104"/>
    </source>
</evidence>
<evidence type="ECO:0000313" key="4">
    <source>
        <dbReference type="EMBL" id="GAN61841.1"/>
    </source>
</evidence>
<keyword evidence="7" id="KW-1185">Reference proteome</keyword>
<dbReference type="SUPFAM" id="SSF51735">
    <property type="entry name" value="NAD(P)-binding Rossmann-fold domains"/>
    <property type="match status" value="1"/>
</dbReference>
<dbReference type="Proteomes" id="UP000032673">
    <property type="component" value="Unassembled WGS sequence"/>
</dbReference>
<dbReference type="RefSeq" id="WP_048844412.1">
    <property type="nucleotide sequence ID" value="NZ_BAMW01000002.1"/>
</dbReference>
<dbReference type="EMBL" id="JOPA01000021">
    <property type="protein sequence ID" value="OUI93494.1"/>
    <property type="molecule type" value="Genomic_DNA"/>
</dbReference>
<evidence type="ECO:0000256" key="1">
    <source>
        <dbReference type="ARBA" id="ARBA00023002"/>
    </source>
</evidence>
<feature type="domain" description="D-isomer specific 2-hydroxyacid dehydrogenase NAD-binding" evidence="3">
    <location>
        <begin position="106"/>
        <end position="278"/>
    </location>
</feature>
<evidence type="ECO:0000256" key="2">
    <source>
        <dbReference type="ARBA" id="ARBA00023027"/>
    </source>
</evidence>
<dbReference type="CDD" id="cd12164">
    <property type="entry name" value="GDH_like_2"/>
    <property type="match status" value="1"/>
</dbReference>
<dbReference type="PANTHER" id="PTHR43333:SF1">
    <property type="entry name" value="D-ISOMER SPECIFIC 2-HYDROXYACID DEHYDROGENASE NAD-BINDING DOMAIN-CONTAINING PROTEIN"/>
    <property type="match status" value="1"/>
</dbReference>
<evidence type="ECO:0000313" key="6">
    <source>
        <dbReference type="EMBL" id="OUI93494.1"/>
    </source>
</evidence>
<dbReference type="EMBL" id="BAMW01000002">
    <property type="protein sequence ID" value="GAN61841.1"/>
    <property type="molecule type" value="Genomic_DNA"/>
</dbReference>
<dbReference type="Proteomes" id="UP000321104">
    <property type="component" value="Unassembled WGS sequence"/>
</dbReference>
<keyword evidence="1" id="KW-0560">Oxidoreductase</keyword>
<sequence length="313" mass="34243">MVRLIVSADGAEQFESWRKAFADVAPDLNVCSWYHARVQPSQDDYVLVWKPEDDHFKNLTDVKAILCTGAGVDHLLRSPDFPQHVPLVRMGGEQTVGLMADYVTWAAIGLLRDARTWAQQQATHKWSYNGVARTCAETRIGVMGLGHLGSQVASHLARVGFQVSGWRRSDGQVAGIKVFSGKDRLTDFLKECDILVNLLPSTPETRGLVDSAFLRNLPRGAGFINVGRGDHVNQADLLQALDDGVIGGAVLDVVTPEPLPAESALWAHPRITITPHVASEASRTMQARYVADVIAQMGRGERPSLLCDPEKGY</sequence>
<reference evidence="6" key="3">
    <citation type="submission" date="2014-06" db="EMBL/GenBank/DDBJ databases">
        <authorList>
            <person name="Ju J."/>
            <person name="Zhang J."/>
        </authorList>
    </citation>
    <scope>NUCLEOTIDE SEQUENCE [LARGE SCALE GENOMIC DNA]</scope>
    <source>
        <strain evidence="6">DmL_051</strain>
    </source>
</reference>
<keyword evidence="2" id="KW-0520">NAD</keyword>
<dbReference type="Gene3D" id="3.40.50.720">
    <property type="entry name" value="NAD(P)-binding Rossmann-like Domain"/>
    <property type="match status" value="2"/>
</dbReference>
<evidence type="ECO:0000313" key="5">
    <source>
        <dbReference type="EMBL" id="GEN03615.1"/>
    </source>
</evidence>
<dbReference type="PANTHER" id="PTHR43333">
    <property type="entry name" value="2-HACID_DH_C DOMAIN-CONTAINING PROTEIN"/>
    <property type="match status" value="1"/>
</dbReference>
<reference evidence="8" key="2">
    <citation type="submission" date="2014-06" db="EMBL/GenBank/DDBJ databases">
        <authorList>
            <person name="Winans N.J."/>
            <person name="Newell P.D."/>
            <person name="Douglas A.E."/>
        </authorList>
    </citation>
    <scope>NUCLEOTIDE SEQUENCE [LARGE SCALE GENOMIC DNA]</scope>
</reference>
<name>A0A252ATH7_9PROT</name>
<reference evidence="5 9" key="4">
    <citation type="submission" date="2019-07" db="EMBL/GenBank/DDBJ databases">
        <title>Whole genome shotgun sequence of Acetobacter indonesiensis NBRC 16471.</title>
        <authorList>
            <person name="Hosoyama A."/>
            <person name="Uohara A."/>
            <person name="Ohji S."/>
            <person name="Ichikawa N."/>
        </authorList>
    </citation>
    <scope>NUCLEOTIDE SEQUENCE [LARGE SCALE GENOMIC DNA]</scope>
    <source>
        <strain evidence="5 9">NBRC 16471</strain>
    </source>
</reference>
<evidence type="ECO:0000313" key="7">
    <source>
        <dbReference type="Proteomes" id="UP000032673"/>
    </source>
</evidence>
<dbReference type="GO" id="GO:0016491">
    <property type="term" value="F:oxidoreductase activity"/>
    <property type="evidence" value="ECO:0007669"/>
    <property type="project" value="UniProtKB-KW"/>
</dbReference>
<comment type="caution">
    <text evidence="6">The sequence shown here is derived from an EMBL/GenBank/DDBJ whole genome shotgun (WGS) entry which is preliminary data.</text>
</comment>
<evidence type="ECO:0000313" key="8">
    <source>
        <dbReference type="Proteomes" id="UP000194641"/>
    </source>
</evidence>
<evidence type="ECO:0000259" key="3">
    <source>
        <dbReference type="Pfam" id="PF02826"/>
    </source>
</evidence>
<proteinExistence type="predicted"/>
<dbReference type="EMBL" id="BJXQ01000008">
    <property type="protein sequence ID" value="GEN03615.1"/>
    <property type="molecule type" value="Genomic_DNA"/>
</dbReference>
<protein>
    <submittedName>
        <fullName evidence="4 6">Dehydrogenase</fullName>
    </submittedName>
    <submittedName>
        <fullName evidence="5">Glyoxylate/hydroxypyruvate reductase A</fullName>
    </submittedName>
</protein>
<dbReference type="InterPro" id="IPR006140">
    <property type="entry name" value="D-isomer_DH_NAD-bd"/>
</dbReference>
<dbReference type="AlphaFoldDB" id="A0A252ATH7"/>
<accession>A0A252ATH7</accession>
<keyword evidence="5" id="KW-0670">Pyruvate</keyword>
<dbReference type="Pfam" id="PF02826">
    <property type="entry name" value="2-Hacid_dh_C"/>
    <property type="match status" value="1"/>
</dbReference>
<organism evidence="6 8">
    <name type="scientific">Acetobacter indonesiensis</name>
    <dbReference type="NCBI Taxonomy" id="104101"/>
    <lineage>
        <taxon>Bacteria</taxon>
        <taxon>Pseudomonadati</taxon>
        <taxon>Pseudomonadota</taxon>
        <taxon>Alphaproteobacteria</taxon>
        <taxon>Acetobacterales</taxon>
        <taxon>Acetobacteraceae</taxon>
        <taxon>Acetobacter</taxon>
    </lineage>
</organism>
<reference evidence="4 7" key="1">
    <citation type="submission" date="2012-11" db="EMBL/GenBank/DDBJ databases">
        <title>Whole genome sequence of Acetobacter indonesiensis 5H-1.</title>
        <authorList>
            <person name="Azuma Y."/>
            <person name="Higashiura N."/>
            <person name="Hirakawa H."/>
            <person name="Matsushita K."/>
        </authorList>
    </citation>
    <scope>NUCLEOTIDE SEQUENCE [LARGE SCALE GENOMIC DNA]</scope>
    <source>
        <strain evidence="4 7">5H-1</strain>
    </source>
</reference>
<dbReference type="InterPro" id="IPR036291">
    <property type="entry name" value="NAD(P)-bd_dom_sf"/>
</dbReference>